<dbReference type="InterPro" id="IPR011050">
    <property type="entry name" value="Pectin_lyase_fold/virulence"/>
</dbReference>
<dbReference type="Gene3D" id="2.160.20.10">
    <property type="entry name" value="Single-stranded right-handed beta-helix, Pectin lyase-like"/>
    <property type="match status" value="2"/>
</dbReference>
<protein>
    <submittedName>
        <fullName evidence="7">Right-handed parallel beta-helix repeat-containing protein</fullName>
    </submittedName>
</protein>
<feature type="domain" description="Peptidase C-terminal archaeal/bacterial" evidence="4">
    <location>
        <begin position="24"/>
        <end position="96"/>
    </location>
</feature>
<dbReference type="NCBIfam" id="TIGR03804">
    <property type="entry name" value="para_beta_helix"/>
    <property type="match status" value="4"/>
</dbReference>
<accession>A0ABV4XGK5</accession>
<dbReference type="Pfam" id="PF04151">
    <property type="entry name" value="PPC"/>
    <property type="match status" value="2"/>
</dbReference>
<reference evidence="7 8" key="1">
    <citation type="submission" date="2024-09" db="EMBL/GenBank/DDBJ databases">
        <title>Floridaenema gen nov. (Aerosakkonemataceae, Aerosakkonematales ord. nov., Cyanobacteria) from benthic tropical and subtropical fresh waters, with the description of four new species.</title>
        <authorList>
            <person name="Moretto J.A."/>
            <person name="Berthold D.E."/>
            <person name="Lefler F.W."/>
            <person name="Huang I.-S."/>
            <person name="Laughinghouse H. IV."/>
        </authorList>
    </citation>
    <scope>NUCLEOTIDE SEQUENCE [LARGE SCALE GENOMIC DNA]</scope>
    <source>
        <strain evidence="7 8">BLCC-F46</strain>
    </source>
</reference>
<keyword evidence="8" id="KW-1185">Reference proteome</keyword>
<dbReference type="InterPro" id="IPR039448">
    <property type="entry name" value="Beta_helix"/>
</dbReference>
<dbReference type="InterPro" id="IPR051550">
    <property type="entry name" value="SCF-Subunits/Alg-Epimerases"/>
</dbReference>
<dbReference type="Proteomes" id="UP001576774">
    <property type="component" value="Unassembled WGS sequence"/>
</dbReference>
<comment type="pathway">
    <text evidence="1">Protein modification; protein ubiquitination.</text>
</comment>
<gene>
    <name evidence="7" type="ORF">ACE1CC_34275</name>
</gene>
<dbReference type="Pfam" id="PF05048">
    <property type="entry name" value="NosD"/>
    <property type="match status" value="1"/>
</dbReference>
<evidence type="ECO:0000259" key="5">
    <source>
        <dbReference type="Pfam" id="PF05048"/>
    </source>
</evidence>
<feature type="domain" description="Right handed beta helix" evidence="6">
    <location>
        <begin position="260"/>
        <end position="373"/>
    </location>
</feature>
<sequence length="1057" mass="114643">MEFQLGSLTDYNKQSEFVSISDPTDLYKFSLGQQQTVSMFLSGLSAGTKLELLDNNGTLIDSSVNSGTLWTASNSGTTGGLITKTLASGDYQVRVSHLDQITGNPLYDQGEKYSLIFQPHDAPKTVAVASSTTKNKGGADILTDGSSDQVEINKAIEQVGKAGGGTVLLLDGTYNITDNVLALYDNVTLTGVGWNTVLKQGNNVVFTNAGMVRSAADSGKGNIAKPIYVNQHFRHMSWDGNKANQTSSKNAYGNFGFYQDSSFEDLRVHSFKYYGLDPHENSDAKVPTQRLTIKDNLADRNGQDGITLDNIVNSVVEGNISDANTRHGINLVTDSENNMIRNNVVTNNGFRGIVVQSGSEKERTSDNNILEGNTVKFNQRDGIYLELAKGTKLENNIVEENGQSGIHLKGASNSTISENELLNNSQSRHRGYGEILVNHYLNTTTNQTTYSTNNVAQNNTILNNKSVVAKYGIEEKAPGNDYNSYQDNTIQGTYKTSRIQGLNSKESYSVSQTGRTFWDSAVGDPLAGITQAPQYVKVDYKANDGAGNTKEAARDIGSLTDYQKITDYVGEFDANDFYKFSIGKQETVSIFLNGLAAGTTIELLKSDGSVLKSSTNKGTTWTESDSGKTEGLISETLAEGTYFVNVKPGEMTGNPIYDNDEKYSIVFQPHDGTKTVAVAAKDTVNKGGADFTATGSNDQVVINQAIAQVGMSGGGTVLLLPGTFNIADNVLITYDNVNLSGVGWNTVLKQANNVEFEDAGMLRSALHSAEENIAVPRFYNQNIRHLKLDGNKSNQTSTRNAYGNFGTYGNSTFEDLRVTNFAYYGFDPHENAYAPVPTVALTIKDSLADHNGQDGITIDNLEYSLVADNIADSNKRHGINVVTATKHTNFFNNVATYNGTGGSGNGITVQPGAIDPSRTSDYNLFEGNISRYNKTSGIYSYLGDYNEYRNNIVEYNSTYGIRLRSSANNIVSGNKLLNNSQVLKGGYSEIYIDDDNATFSTGNTVSANTIVNNPIDQAKWGIGEKNISNSGNTYMGNVIQGLTRQYRVYSPPSEIFA</sequence>
<dbReference type="SMART" id="SM00710">
    <property type="entry name" value="PbH1"/>
    <property type="match status" value="13"/>
</dbReference>
<dbReference type="PANTHER" id="PTHR22990">
    <property type="entry name" value="F-BOX ONLY PROTEIN"/>
    <property type="match status" value="1"/>
</dbReference>
<keyword evidence="3" id="KW-0833">Ubl conjugation pathway</keyword>
<keyword evidence="2" id="KW-0677">Repeat</keyword>
<comment type="caution">
    <text evidence="7">The sequence shown here is derived from an EMBL/GenBank/DDBJ whole genome shotgun (WGS) entry which is preliminary data.</text>
</comment>
<dbReference type="RefSeq" id="WP_413274904.1">
    <property type="nucleotide sequence ID" value="NZ_JBHFNQ010000255.1"/>
</dbReference>
<dbReference type="InterPro" id="IPR006626">
    <property type="entry name" value="PbH1"/>
</dbReference>
<evidence type="ECO:0000256" key="2">
    <source>
        <dbReference type="ARBA" id="ARBA00022737"/>
    </source>
</evidence>
<evidence type="ECO:0000256" key="3">
    <source>
        <dbReference type="ARBA" id="ARBA00022786"/>
    </source>
</evidence>
<dbReference type="InterPro" id="IPR022441">
    <property type="entry name" value="Para_beta_helix_rpt-2"/>
</dbReference>
<evidence type="ECO:0000256" key="1">
    <source>
        <dbReference type="ARBA" id="ARBA00004906"/>
    </source>
</evidence>
<evidence type="ECO:0000259" key="6">
    <source>
        <dbReference type="Pfam" id="PF13229"/>
    </source>
</evidence>
<dbReference type="SUPFAM" id="SSF51126">
    <property type="entry name" value="Pectin lyase-like"/>
    <property type="match status" value="2"/>
</dbReference>
<dbReference type="EMBL" id="JBHFNQ010000255">
    <property type="protein sequence ID" value="MFB2881942.1"/>
    <property type="molecule type" value="Genomic_DNA"/>
</dbReference>
<dbReference type="SUPFAM" id="SSF89260">
    <property type="entry name" value="Collagen-binding domain"/>
    <property type="match status" value="1"/>
</dbReference>
<organism evidence="7 8">
    <name type="scientific">Floridaenema aerugineum BLCC-F46</name>
    <dbReference type="NCBI Taxonomy" id="3153654"/>
    <lineage>
        <taxon>Bacteria</taxon>
        <taxon>Bacillati</taxon>
        <taxon>Cyanobacteriota</taxon>
        <taxon>Cyanophyceae</taxon>
        <taxon>Oscillatoriophycideae</taxon>
        <taxon>Aerosakkonematales</taxon>
        <taxon>Aerosakkonemataceae</taxon>
        <taxon>Floridanema</taxon>
        <taxon>Floridanema aerugineum</taxon>
    </lineage>
</organism>
<evidence type="ECO:0000313" key="8">
    <source>
        <dbReference type="Proteomes" id="UP001576774"/>
    </source>
</evidence>
<evidence type="ECO:0000313" key="7">
    <source>
        <dbReference type="EMBL" id="MFB2881942.1"/>
    </source>
</evidence>
<name>A0ABV4XGK5_9CYAN</name>
<dbReference type="InterPro" id="IPR012334">
    <property type="entry name" value="Pectin_lyas_fold"/>
</dbReference>
<feature type="domain" description="Periplasmic copper-binding protein NosD beta helix" evidence="5">
    <location>
        <begin position="850"/>
        <end position="984"/>
    </location>
</feature>
<dbReference type="PANTHER" id="PTHR22990:SF15">
    <property type="entry name" value="F-BOX ONLY PROTEIN 10"/>
    <property type="match status" value="1"/>
</dbReference>
<dbReference type="InterPro" id="IPR007742">
    <property type="entry name" value="NosD_dom"/>
</dbReference>
<feature type="domain" description="Peptidase C-terminal archaeal/bacterial" evidence="4">
    <location>
        <begin position="575"/>
        <end position="647"/>
    </location>
</feature>
<dbReference type="Gene3D" id="2.60.120.380">
    <property type="match status" value="2"/>
</dbReference>
<evidence type="ECO:0000259" key="4">
    <source>
        <dbReference type="Pfam" id="PF04151"/>
    </source>
</evidence>
<dbReference type="Pfam" id="PF13229">
    <property type="entry name" value="Beta_helix"/>
    <property type="match status" value="1"/>
</dbReference>
<dbReference type="InterPro" id="IPR007280">
    <property type="entry name" value="Peptidase_C_arc/bac"/>
</dbReference>
<proteinExistence type="predicted"/>